<dbReference type="Proteomes" id="UP000240357">
    <property type="component" value="Unassembled WGS sequence"/>
</dbReference>
<dbReference type="SUPFAM" id="SSF50800">
    <property type="entry name" value="PK beta-barrel domain-like"/>
    <property type="match status" value="1"/>
</dbReference>
<dbReference type="InterPro" id="IPR011037">
    <property type="entry name" value="Pyrv_Knase-like_insert_dom_sf"/>
</dbReference>
<dbReference type="PANTHER" id="PTHR14237">
    <property type="entry name" value="MOLYBDOPTERIN COFACTOR SULFURASE MOSC"/>
    <property type="match status" value="1"/>
</dbReference>
<dbReference type="InterPro" id="IPR005303">
    <property type="entry name" value="MOCOS_middle"/>
</dbReference>
<dbReference type="GO" id="GO:0030170">
    <property type="term" value="F:pyridoxal phosphate binding"/>
    <property type="evidence" value="ECO:0007669"/>
    <property type="project" value="InterPro"/>
</dbReference>
<organism evidence="2 3">
    <name type="scientific">Adhaeribacter arboris</name>
    <dbReference type="NCBI Taxonomy" id="2072846"/>
    <lineage>
        <taxon>Bacteria</taxon>
        <taxon>Pseudomonadati</taxon>
        <taxon>Bacteroidota</taxon>
        <taxon>Cytophagia</taxon>
        <taxon>Cytophagales</taxon>
        <taxon>Hymenobacteraceae</taxon>
        <taxon>Adhaeribacter</taxon>
    </lineage>
</organism>
<evidence type="ECO:0000259" key="1">
    <source>
        <dbReference type="PROSITE" id="PS51340"/>
    </source>
</evidence>
<comment type="caution">
    <text evidence="2">The sequence shown here is derived from an EMBL/GenBank/DDBJ whole genome shotgun (WGS) entry which is preliminary data.</text>
</comment>
<dbReference type="InterPro" id="IPR005302">
    <property type="entry name" value="MoCF_Sase_C"/>
</dbReference>
<reference evidence="2 3" key="1">
    <citation type="submission" date="2018-03" db="EMBL/GenBank/DDBJ databases">
        <title>Adhaeribacter sp. HMF7605 Genome sequencing and assembly.</title>
        <authorList>
            <person name="Kang H."/>
            <person name="Kang J."/>
            <person name="Cha I."/>
            <person name="Kim H."/>
            <person name="Joh K."/>
        </authorList>
    </citation>
    <scope>NUCLEOTIDE SEQUENCE [LARGE SCALE GENOMIC DNA]</scope>
    <source>
        <strain evidence="2 3">HMF7605</strain>
    </source>
</reference>
<dbReference type="PANTHER" id="PTHR14237:SF19">
    <property type="entry name" value="MITOCHONDRIAL AMIDOXIME REDUCING COMPONENT 1"/>
    <property type="match status" value="1"/>
</dbReference>
<sequence>MASPLILTDIYIYPIKSLGGVRVDRALVEPQGLQYDRRWLLVDETGTFLTQRVFPQMALLQVQLLPTGLLVTHKQQVAESLFISFDSQNYLNTPLTVTIWDDTVAVVEVSYEANAWFSRLLRINCCLVFMPPEAHRPVEPDFAQNHEPVSFADAFPYLLIGQESLNDLNTRLPEPVPMNRFRPNLVFSGGEPFTEDSWQEFKIGNQNFAAVKPCARCVLTTVNQDTAQKGTEPLRTLATYRTINKKVLFGQNVLPRSGDLLLQTGNPISVLTYR</sequence>
<dbReference type="Pfam" id="PF03473">
    <property type="entry name" value="MOSC"/>
    <property type="match status" value="1"/>
</dbReference>
<dbReference type="SUPFAM" id="SSF141673">
    <property type="entry name" value="MOSC N-terminal domain-like"/>
    <property type="match status" value="1"/>
</dbReference>
<evidence type="ECO:0000313" key="3">
    <source>
        <dbReference type="Proteomes" id="UP000240357"/>
    </source>
</evidence>
<dbReference type="GO" id="GO:0003824">
    <property type="term" value="F:catalytic activity"/>
    <property type="evidence" value="ECO:0007669"/>
    <property type="project" value="InterPro"/>
</dbReference>
<proteinExistence type="predicted"/>
<dbReference type="PROSITE" id="PS51340">
    <property type="entry name" value="MOSC"/>
    <property type="match status" value="1"/>
</dbReference>
<keyword evidence="3" id="KW-1185">Reference proteome</keyword>
<feature type="domain" description="MOSC" evidence="1">
    <location>
        <begin position="130"/>
        <end position="271"/>
    </location>
</feature>
<evidence type="ECO:0000313" key="2">
    <source>
        <dbReference type="EMBL" id="PSR53727.1"/>
    </source>
</evidence>
<dbReference type="GO" id="GO:0030151">
    <property type="term" value="F:molybdenum ion binding"/>
    <property type="evidence" value="ECO:0007669"/>
    <property type="project" value="InterPro"/>
</dbReference>
<dbReference type="EMBL" id="PYFT01000001">
    <property type="protein sequence ID" value="PSR53727.1"/>
    <property type="molecule type" value="Genomic_DNA"/>
</dbReference>
<gene>
    <name evidence="2" type="ORF">AHMF7605_09415</name>
</gene>
<accession>A0A2T2YDY8</accession>
<dbReference type="Pfam" id="PF03476">
    <property type="entry name" value="MOSC_N"/>
    <property type="match status" value="1"/>
</dbReference>
<dbReference type="OrthoDB" id="581532at2"/>
<name>A0A2T2YDY8_9BACT</name>
<dbReference type="RefSeq" id="WP_106928642.1">
    <property type="nucleotide sequence ID" value="NZ_PYFT01000001.1"/>
</dbReference>
<dbReference type="AlphaFoldDB" id="A0A2T2YDY8"/>
<protein>
    <submittedName>
        <fullName evidence="2">MOSC domain-containing protein</fullName>
    </submittedName>
</protein>